<name>A0AC34RGR7_9BILA</name>
<evidence type="ECO:0000313" key="1">
    <source>
        <dbReference type="Proteomes" id="UP000887576"/>
    </source>
</evidence>
<dbReference type="WBParaSite" id="JU765_v2.g6594.t1">
    <property type="protein sequence ID" value="JU765_v2.g6594.t1"/>
    <property type="gene ID" value="JU765_v2.g6594"/>
</dbReference>
<dbReference type="Proteomes" id="UP000887576">
    <property type="component" value="Unplaced"/>
</dbReference>
<accession>A0AC34RGR7</accession>
<protein>
    <submittedName>
        <fullName evidence="2">Nucleotide-diphospho-sugar transferase domain-containing protein</fullName>
    </submittedName>
</protein>
<proteinExistence type="predicted"/>
<evidence type="ECO:0000313" key="2">
    <source>
        <dbReference type="WBParaSite" id="JU765_v2.g6594.t1"/>
    </source>
</evidence>
<reference evidence="2" key="1">
    <citation type="submission" date="2022-11" db="UniProtKB">
        <authorList>
            <consortium name="WormBaseParasite"/>
        </authorList>
    </citation>
    <scope>IDENTIFICATION</scope>
</reference>
<organism evidence="1 2">
    <name type="scientific">Panagrolaimus sp. JU765</name>
    <dbReference type="NCBI Taxonomy" id="591449"/>
    <lineage>
        <taxon>Eukaryota</taxon>
        <taxon>Metazoa</taxon>
        <taxon>Ecdysozoa</taxon>
        <taxon>Nematoda</taxon>
        <taxon>Chromadorea</taxon>
        <taxon>Rhabditida</taxon>
        <taxon>Tylenchina</taxon>
        <taxon>Panagrolaimomorpha</taxon>
        <taxon>Panagrolaimoidea</taxon>
        <taxon>Panagrolaimidae</taxon>
        <taxon>Panagrolaimus</taxon>
    </lineage>
</organism>
<sequence>MSRTTTLKQRVVSSAVEPSVSNGFPASGKQLSRNSANSRGRQLQKQQCSILWPSRFLNAIFGPRIYRLILYCTYAFWFICGVFVLRKTEKATASLNYIRHHAATVSLDSIETSQKFKELVQTLDRDFTKPPAFLFLNQFALNMTFNFLCNTAEYPGVHERLIFVTLDEPAKLVLEKNWPKIRQFYWPTESLFKPFSFSEGAYQLIYLLRANLAVALLKNGKSFWMMQQDTFWRESLFDKNLEDGDFDALFDQIGANDDDLRAEWVNGANFFVKANADTLKFFEAVASKLVDWHTPDMGIMIHQCHTWDKPKCKFISHKIAHSWEWMYTDQKDPPSVMQLDCETDGRSKLQELAKFGFYFTKEDGRTCNPEAVKKAAQKMIEGRIEIGRHSWLMISWGKFQFRMYWYLVDCILWLPYVGPFLKPYMPLVGPDRDRTTLVAHDFLGQIPIPHVLVPGGLHSVAAVRGAVLETLYAACRVRAHVHNVTRPLLLHPRLPCLSVNDTGYSVLAQVFQYLIENKRDLACTVS</sequence>